<feature type="region of interest" description="Disordered" evidence="1">
    <location>
        <begin position="322"/>
        <end position="345"/>
    </location>
</feature>
<organism evidence="2 3">
    <name type="scientific">Rhamnella rubrinervis</name>
    <dbReference type="NCBI Taxonomy" id="2594499"/>
    <lineage>
        <taxon>Eukaryota</taxon>
        <taxon>Viridiplantae</taxon>
        <taxon>Streptophyta</taxon>
        <taxon>Embryophyta</taxon>
        <taxon>Tracheophyta</taxon>
        <taxon>Spermatophyta</taxon>
        <taxon>Magnoliopsida</taxon>
        <taxon>eudicotyledons</taxon>
        <taxon>Gunneridae</taxon>
        <taxon>Pentapetalae</taxon>
        <taxon>rosids</taxon>
        <taxon>fabids</taxon>
        <taxon>Rosales</taxon>
        <taxon>Rhamnaceae</taxon>
        <taxon>rhamnoid group</taxon>
        <taxon>Rhamneae</taxon>
        <taxon>Rhamnella</taxon>
    </lineage>
</organism>
<accession>A0A8K0HSD9</accession>
<evidence type="ECO:0000256" key="1">
    <source>
        <dbReference type="SAM" id="MobiDB-lite"/>
    </source>
</evidence>
<name>A0A8K0HSD9_9ROSA</name>
<keyword evidence="3" id="KW-1185">Reference proteome</keyword>
<protein>
    <submittedName>
        <fullName evidence="2">Uncharacterized protein</fullName>
    </submittedName>
</protein>
<sequence length="368" mass="39552">MTCGADELTTFQELSTTSGNFHWPFGQLPHSPDFLTVLRQLLALRLPSTFQELPSAAGLPTATGTVLRPLRTLRPQTQASYGPQVTSSPFQELPTVLRQLPTALRQFPTAVRQLSGAKEHSDLRQLHYGLSRTSYGSGATSSDGAATSLAVRQLPSALRQLLSAFQELPASVRTFYGIPANPRPSELPYGPQATFTVLQITSLTAIQELPSGPQTTSSDLGNPTDLSEIPTDPDNILLAQATSLTFQELLDLRQLPHGPQTASLGLQATSLTFQELPRPGATLSDLQATSRPFKNFLTLRQLPLTLPASCSLELTTTALRQPSGVSRNPLAGQSCGPGATPRPAKLPRPFKNFLGHSENFPLPSGNFL</sequence>
<evidence type="ECO:0000313" key="3">
    <source>
        <dbReference type="Proteomes" id="UP000796880"/>
    </source>
</evidence>
<dbReference type="Proteomes" id="UP000796880">
    <property type="component" value="Unassembled WGS sequence"/>
</dbReference>
<dbReference type="EMBL" id="VOIH02000001">
    <property type="protein sequence ID" value="KAF3457308.1"/>
    <property type="molecule type" value="Genomic_DNA"/>
</dbReference>
<evidence type="ECO:0000313" key="2">
    <source>
        <dbReference type="EMBL" id="KAF3457308.1"/>
    </source>
</evidence>
<gene>
    <name evidence="2" type="ORF">FNV43_RR01965</name>
</gene>
<dbReference type="AlphaFoldDB" id="A0A8K0HSD9"/>
<proteinExistence type="predicted"/>
<comment type="caution">
    <text evidence="2">The sequence shown here is derived from an EMBL/GenBank/DDBJ whole genome shotgun (WGS) entry which is preliminary data.</text>
</comment>
<reference evidence="2" key="1">
    <citation type="submission" date="2020-03" db="EMBL/GenBank/DDBJ databases">
        <title>A high-quality chromosome-level genome assembly of a woody plant with both climbing and erect habits, Rhamnella rubrinervis.</title>
        <authorList>
            <person name="Lu Z."/>
            <person name="Yang Y."/>
            <person name="Zhu X."/>
            <person name="Sun Y."/>
        </authorList>
    </citation>
    <scope>NUCLEOTIDE SEQUENCE</scope>
    <source>
        <strain evidence="2">BYM</strain>
        <tissue evidence="2">Leaf</tissue>
    </source>
</reference>